<dbReference type="AlphaFoldDB" id="A0A9W6I3S4"/>
<dbReference type="InterPro" id="IPR006657">
    <property type="entry name" value="MoPterin_dinucl-bd_dom"/>
</dbReference>
<proteinExistence type="inferred from homology"/>
<accession>A0A9W6I3S4</accession>
<dbReference type="Gene3D" id="2.40.40.20">
    <property type="match status" value="1"/>
</dbReference>
<dbReference type="InterPro" id="IPR006656">
    <property type="entry name" value="Mopterin_OxRdtase"/>
</dbReference>
<evidence type="ECO:0000256" key="3">
    <source>
        <dbReference type="ARBA" id="ARBA00023004"/>
    </source>
</evidence>
<comment type="similarity">
    <text evidence="1">Belongs to the prokaryotic molybdopterin-containing oxidoreductase family.</text>
</comment>
<dbReference type="CDD" id="cd02766">
    <property type="entry name" value="MopB_3"/>
    <property type="match status" value="1"/>
</dbReference>
<dbReference type="SMART" id="SM00926">
    <property type="entry name" value="Molybdop_Fe4S4"/>
    <property type="match status" value="1"/>
</dbReference>
<dbReference type="SUPFAM" id="SSF50692">
    <property type="entry name" value="ADC-like"/>
    <property type="match status" value="1"/>
</dbReference>
<comment type="caution">
    <text evidence="6">The sequence shown here is derived from an EMBL/GenBank/DDBJ whole genome shotgun (WGS) entry which is preliminary data.</text>
</comment>
<dbReference type="SUPFAM" id="SSF53706">
    <property type="entry name" value="Formate dehydrogenase/DMSO reductase, domains 1-3"/>
    <property type="match status" value="1"/>
</dbReference>
<name>A0A9W6I3S4_9ACTN</name>
<gene>
    <name evidence="6" type="ORF">GCM10017600_49440</name>
</gene>
<dbReference type="PROSITE" id="PS51669">
    <property type="entry name" value="4FE4S_MOW_BIS_MGD"/>
    <property type="match status" value="1"/>
</dbReference>
<protein>
    <submittedName>
        <fullName evidence="6">Molybdopterin oxidoreductase</fullName>
    </submittedName>
</protein>
<dbReference type="GO" id="GO:0043546">
    <property type="term" value="F:molybdopterin cofactor binding"/>
    <property type="evidence" value="ECO:0007669"/>
    <property type="project" value="InterPro"/>
</dbReference>
<dbReference type="Gene3D" id="3.30.2070.10">
    <property type="entry name" value="Formate dehydrogenase/DMSO reductase"/>
    <property type="match status" value="1"/>
</dbReference>
<evidence type="ECO:0000256" key="4">
    <source>
        <dbReference type="ARBA" id="ARBA00023014"/>
    </source>
</evidence>
<dbReference type="InterPro" id="IPR006963">
    <property type="entry name" value="Mopterin_OxRdtase_4Fe-4S_dom"/>
</dbReference>
<evidence type="ECO:0000313" key="6">
    <source>
        <dbReference type="EMBL" id="GLK11537.1"/>
    </source>
</evidence>
<dbReference type="RefSeq" id="WP_271219913.1">
    <property type="nucleotide sequence ID" value="NZ_BAAAVD010000016.1"/>
</dbReference>
<keyword evidence="3" id="KW-0408">Iron</keyword>
<dbReference type="Gene3D" id="2.20.25.90">
    <property type="entry name" value="ADC-like domains"/>
    <property type="match status" value="1"/>
</dbReference>
<keyword evidence="4" id="KW-0411">Iron-sulfur</keyword>
<dbReference type="CDD" id="cd02786">
    <property type="entry name" value="MopB_CT_3"/>
    <property type="match status" value="1"/>
</dbReference>
<dbReference type="GO" id="GO:0046872">
    <property type="term" value="F:metal ion binding"/>
    <property type="evidence" value="ECO:0007669"/>
    <property type="project" value="UniProtKB-KW"/>
</dbReference>
<dbReference type="PANTHER" id="PTHR43742:SF6">
    <property type="entry name" value="OXIDOREDUCTASE YYAE-RELATED"/>
    <property type="match status" value="1"/>
</dbReference>
<keyword evidence="7" id="KW-1185">Reference proteome</keyword>
<dbReference type="Pfam" id="PF00384">
    <property type="entry name" value="Molybdopterin"/>
    <property type="match status" value="1"/>
</dbReference>
<reference evidence="6" key="1">
    <citation type="journal article" date="2014" name="Int. J. Syst. Evol. Microbiol.">
        <title>Complete genome sequence of Corynebacterium casei LMG S-19264T (=DSM 44701T), isolated from a smear-ripened cheese.</title>
        <authorList>
            <consortium name="US DOE Joint Genome Institute (JGI-PGF)"/>
            <person name="Walter F."/>
            <person name="Albersmeier A."/>
            <person name="Kalinowski J."/>
            <person name="Ruckert C."/>
        </authorList>
    </citation>
    <scope>NUCLEOTIDE SEQUENCE</scope>
    <source>
        <strain evidence="6">VKM Ac-2007</strain>
    </source>
</reference>
<dbReference type="GO" id="GO:0016491">
    <property type="term" value="F:oxidoreductase activity"/>
    <property type="evidence" value="ECO:0007669"/>
    <property type="project" value="InterPro"/>
</dbReference>
<dbReference type="Pfam" id="PF01568">
    <property type="entry name" value="Molydop_binding"/>
    <property type="match status" value="1"/>
</dbReference>
<dbReference type="InterPro" id="IPR050612">
    <property type="entry name" value="Prok_Mopterin_Oxidored"/>
</dbReference>
<evidence type="ECO:0000313" key="7">
    <source>
        <dbReference type="Proteomes" id="UP001143474"/>
    </source>
</evidence>
<evidence type="ECO:0000259" key="5">
    <source>
        <dbReference type="PROSITE" id="PS51669"/>
    </source>
</evidence>
<sequence length="683" mass="74051">MALGELRVLGACPLDCPDTCSWVVTVRDGEAVGMRGNPDHPYTRGALCVKVNRYLEHAGAADRVLHPMRRVGPKGSGRFERISWDEALEEISVRLRAIVEEHGGEAIWPYLGTGTLGYLQGCEGVAGRRFWNVLGASRHFLNICSTAGNTGLQRTNGTPGGMDPETFALSRLILLWGTNTLTSGHHLWKFVQEARAAGAHVVAIDPIRTRTAEQADEHLQIRPGTDAALALGLLNVVLSEGAEDRDHLAERTNGWEDFRAEILKYPPERVAEITGLPASDVRALGVRLAHTRPTGIRATMGIQRHAGGGAAMRAIAAIPGVTGDWRHPGGGVAYSTSGHFHLNIDTRDDLLAAPVRQLTMTRLAEGLDESVKCLWVYAANPMGSTPDQNRVRERLLREDLFTVVMEQFPTDTVDYADIVLPATMQVEHTDLHAGYGHMYLVWNEPAVEPPGECLSTTETFRRLARHMGLTEPSLYDSDLELAEQLLASGHPSLDGITVDRLRKEGWVRLNVARPFAPFADGFPTPSGRLEFGSGPAYVPPHTALAGEGPYPLALLTPASHTFLNTVFGNNPELLRRSKGPRVVVNPEDAARRGLSDGDRARVFNANGGFEAVVEVSDRVRPGVVASTKGHWRKLSAGGSTVNAVVDERDADMGRGAVYHDNLVEVAPCAPCDGREPATMSEST</sequence>
<dbReference type="InterPro" id="IPR009010">
    <property type="entry name" value="Asp_de-COase-like_dom_sf"/>
</dbReference>
<evidence type="ECO:0000256" key="2">
    <source>
        <dbReference type="ARBA" id="ARBA00022723"/>
    </source>
</evidence>
<dbReference type="EMBL" id="BSEV01000011">
    <property type="protein sequence ID" value="GLK11537.1"/>
    <property type="molecule type" value="Genomic_DNA"/>
</dbReference>
<dbReference type="Gene3D" id="3.40.228.10">
    <property type="entry name" value="Dimethylsulfoxide Reductase, domain 2"/>
    <property type="match status" value="1"/>
</dbReference>
<feature type="domain" description="4Fe-4S Mo/W bis-MGD-type" evidence="5">
    <location>
        <begin position="5"/>
        <end position="62"/>
    </location>
</feature>
<organism evidence="6 7">
    <name type="scientific">Streptosporangium carneum</name>
    <dbReference type="NCBI Taxonomy" id="47481"/>
    <lineage>
        <taxon>Bacteria</taxon>
        <taxon>Bacillati</taxon>
        <taxon>Actinomycetota</taxon>
        <taxon>Actinomycetes</taxon>
        <taxon>Streptosporangiales</taxon>
        <taxon>Streptosporangiaceae</taxon>
        <taxon>Streptosporangium</taxon>
    </lineage>
</organism>
<dbReference type="InterPro" id="IPR037920">
    <property type="entry name" value="YoaE_C"/>
</dbReference>
<dbReference type="GO" id="GO:0051536">
    <property type="term" value="F:iron-sulfur cluster binding"/>
    <property type="evidence" value="ECO:0007669"/>
    <property type="project" value="UniProtKB-KW"/>
</dbReference>
<dbReference type="PANTHER" id="PTHR43742">
    <property type="entry name" value="TRIMETHYLAMINE-N-OXIDE REDUCTASE"/>
    <property type="match status" value="1"/>
</dbReference>
<reference evidence="6" key="2">
    <citation type="submission" date="2023-01" db="EMBL/GenBank/DDBJ databases">
        <authorList>
            <person name="Sun Q."/>
            <person name="Evtushenko L."/>
        </authorList>
    </citation>
    <scope>NUCLEOTIDE SEQUENCE</scope>
    <source>
        <strain evidence="6">VKM Ac-2007</strain>
    </source>
</reference>
<dbReference type="Pfam" id="PF04879">
    <property type="entry name" value="Molybdop_Fe4S4"/>
    <property type="match status" value="1"/>
</dbReference>
<dbReference type="Gene3D" id="3.40.50.740">
    <property type="match status" value="1"/>
</dbReference>
<keyword evidence="2" id="KW-0479">Metal-binding</keyword>
<dbReference type="Proteomes" id="UP001143474">
    <property type="component" value="Unassembled WGS sequence"/>
</dbReference>
<evidence type="ECO:0000256" key="1">
    <source>
        <dbReference type="ARBA" id="ARBA00010312"/>
    </source>
</evidence>